<dbReference type="EMBL" id="JXQK01000044">
    <property type="protein sequence ID" value="KIP63319.1"/>
    <property type="molecule type" value="Genomic_DNA"/>
</dbReference>
<organism evidence="2 3">
    <name type="scientific">Prevotella pectinovora</name>
    <dbReference type="NCBI Taxonomy" id="1602169"/>
    <lineage>
        <taxon>Bacteria</taxon>
        <taxon>Pseudomonadati</taxon>
        <taxon>Bacteroidota</taxon>
        <taxon>Bacteroidia</taxon>
        <taxon>Bacteroidales</taxon>
        <taxon>Prevotellaceae</taxon>
        <taxon>Prevotella</taxon>
    </lineage>
</organism>
<keyword evidence="1" id="KW-1133">Transmembrane helix</keyword>
<feature type="transmembrane region" description="Helical" evidence="1">
    <location>
        <begin position="7"/>
        <end position="25"/>
    </location>
</feature>
<evidence type="ECO:0008006" key="4">
    <source>
        <dbReference type="Google" id="ProtNLM"/>
    </source>
</evidence>
<feature type="transmembrane region" description="Helical" evidence="1">
    <location>
        <begin position="211"/>
        <end position="235"/>
    </location>
</feature>
<name>A0A0D0I738_9BACT</name>
<proteinExistence type="predicted"/>
<feature type="transmembrane region" description="Helical" evidence="1">
    <location>
        <begin position="60"/>
        <end position="87"/>
    </location>
</feature>
<keyword evidence="1" id="KW-0472">Membrane</keyword>
<feature type="transmembrane region" description="Helical" evidence="1">
    <location>
        <begin position="31"/>
        <end position="48"/>
    </location>
</feature>
<feature type="transmembrane region" description="Helical" evidence="1">
    <location>
        <begin position="93"/>
        <end position="109"/>
    </location>
</feature>
<protein>
    <recommendedName>
        <fullName evidence="4">O-antigen ligase domain-containing protein</fullName>
    </recommendedName>
</protein>
<comment type="caution">
    <text evidence="2">The sequence shown here is derived from an EMBL/GenBank/DDBJ whole genome shotgun (WGS) entry which is preliminary data.</text>
</comment>
<evidence type="ECO:0000313" key="3">
    <source>
        <dbReference type="Proteomes" id="UP000032046"/>
    </source>
</evidence>
<feature type="transmembrane region" description="Helical" evidence="1">
    <location>
        <begin position="116"/>
        <end position="131"/>
    </location>
</feature>
<evidence type="ECO:0000313" key="2">
    <source>
        <dbReference type="EMBL" id="KIP63319.1"/>
    </source>
</evidence>
<dbReference type="RefSeq" id="WP_042518293.1">
    <property type="nucleotide sequence ID" value="NZ_JXQK01000044.1"/>
</dbReference>
<reference evidence="2 3" key="1">
    <citation type="submission" date="2015-01" db="EMBL/GenBank/DDBJ databases">
        <title>Comparative genomics of non-oral Prevotella species.</title>
        <authorList>
            <person name="Accetto T."/>
            <person name="Nograsek B."/>
            <person name="Avgustin G."/>
        </authorList>
    </citation>
    <scope>NUCLEOTIDE SEQUENCE [LARGE SCALE GENOMIC DNA]</scope>
    <source>
        <strain evidence="2 3">P5-119</strain>
    </source>
</reference>
<dbReference type="Proteomes" id="UP000032046">
    <property type="component" value="Unassembled WGS sequence"/>
</dbReference>
<gene>
    <name evidence="2" type="ORF">ST44_04050</name>
</gene>
<dbReference type="AlphaFoldDB" id="A0A0D0I738"/>
<dbReference type="STRING" id="1602171.ST44_04050"/>
<sequence>MKGISRFFTLYWIVYFPTCIAYNDLPGFSNIDEMMTIILFLFTLLMCRKRYINRKPSKEFIVCLGIIAFYFVYSLIWGVNVLGGILLDLMQEVRPYTIIFCTWILNPQFSRKQKKWMLATMVLTLVSWIIYHPDSFENRNAEFPVLGQLAICTGMSWYLLTKQTKRNRNIALLLVLTGMLAPKFKFMGEVVCFIAFIYFLKKRLNFRSPKTILYCTVIATIVLTVTWTRFDAYYVSGLNNEYLARPMTYKTSLKILCDYLPFGPGFGTFACNGAWKFYSPLYYKYNLNDIWGLDEAGGFICDSYYPTLAQFGIVGVFFFLWFWKRRFKEINVIQDMRYYRVAMITVCCIAIEQTADSSWLSGKGMGYCMLLALCLNANRNMMIERQRQMAATVSEQAENTK</sequence>
<feature type="transmembrane region" description="Helical" evidence="1">
    <location>
        <begin position="303"/>
        <end position="323"/>
    </location>
</feature>
<feature type="transmembrane region" description="Helical" evidence="1">
    <location>
        <begin position="361"/>
        <end position="378"/>
    </location>
</feature>
<evidence type="ECO:0000256" key="1">
    <source>
        <dbReference type="SAM" id="Phobius"/>
    </source>
</evidence>
<feature type="transmembrane region" description="Helical" evidence="1">
    <location>
        <begin position="338"/>
        <end position="355"/>
    </location>
</feature>
<feature type="transmembrane region" description="Helical" evidence="1">
    <location>
        <begin position="143"/>
        <end position="160"/>
    </location>
</feature>
<keyword evidence="3" id="KW-1185">Reference proteome</keyword>
<accession>A0A0D0I738</accession>
<keyword evidence="1" id="KW-0812">Transmembrane</keyword>